<reference evidence="2 3" key="1">
    <citation type="journal article" date="2013" name="Proc. Natl. Acad. Sci. U.S.A.">
        <title>Fine-scale variation in meiotic recombination in Mimulus inferred from population shotgun sequencing.</title>
        <authorList>
            <person name="Hellsten U."/>
            <person name="Wright K.M."/>
            <person name="Jenkins J."/>
            <person name="Shu S."/>
            <person name="Yuan Y."/>
            <person name="Wessler S.R."/>
            <person name="Schmutz J."/>
            <person name="Willis J.H."/>
            <person name="Rokhsar D.S."/>
        </authorList>
    </citation>
    <scope>NUCLEOTIDE SEQUENCE [LARGE SCALE GENOMIC DNA]</scope>
    <source>
        <strain evidence="3">cv. DUN x IM62</strain>
    </source>
</reference>
<dbReference type="PANTHER" id="PTHR31917">
    <property type="entry name" value="AGENET DOMAIN-CONTAINING PROTEIN-RELATED"/>
    <property type="match status" value="1"/>
</dbReference>
<evidence type="ECO:0000313" key="3">
    <source>
        <dbReference type="Proteomes" id="UP000030748"/>
    </source>
</evidence>
<protein>
    <recommendedName>
        <fullName evidence="1">Agenet domain-containing protein</fullName>
    </recommendedName>
</protein>
<proteinExistence type="predicted"/>
<feature type="domain" description="Agenet" evidence="1">
    <location>
        <begin position="148"/>
        <end position="206"/>
    </location>
</feature>
<dbReference type="AlphaFoldDB" id="A0A022R4U9"/>
<dbReference type="STRING" id="4155.A0A022R4U9"/>
<keyword evidence="3" id="KW-1185">Reference proteome</keyword>
<accession>A0A022R4U9</accession>
<evidence type="ECO:0000313" key="2">
    <source>
        <dbReference type="EMBL" id="EYU33840.1"/>
    </source>
</evidence>
<dbReference type="Proteomes" id="UP000030748">
    <property type="component" value="Unassembled WGS sequence"/>
</dbReference>
<gene>
    <name evidence="2" type="ORF">MIMGU_mgv11b018945mg</name>
</gene>
<sequence length="287" mass="32588">MSENQVLKAWEERVISSEKGNRIIHYILKDSTGDSLLAVVGKERSINHMCYTVSEEFLHAMGPTSTAHSSTKWRSRRDVVEWLVSLVSENGPIFANSSTYNYCPFSLNICMFTIYSRLWVANPDKLGVRCGTRLTIRPRPCKESCEETRFVVGDAVDAWWCNGWWEGVVIGYDSLAKRNLQVYFPGENRFLTVERKNTRVSKDWIDSQWVNIKAKSNILSFLSSIFSTKLLPPLPVLADAASCAPGNSKILKPEQLQVNEDDKSVEGLNFKKRFISRYNESISRASG</sequence>
<name>A0A022R4U9_ERYGU</name>
<dbReference type="EMBL" id="KI630752">
    <property type="protein sequence ID" value="EYU33840.1"/>
    <property type="molecule type" value="Genomic_DNA"/>
</dbReference>
<dbReference type="InterPro" id="IPR014002">
    <property type="entry name" value="Agenet_dom_plant"/>
</dbReference>
<dbReference type="PANTHER" id="PTHR31917:SF3">
    <property type="entry name" value="BROMO ADJACENT-LIKE DOMAIN PROTEIN"/>
    <property type="match status" value="1"/>
</dbReference>
<dbReference type="SMART" id="SM00743">
    <property type="entry name" value="Agenet"/>
    <property type="match status" value="1"/>
</dbReference>
<dbReference type="eggNOG" id="ENOG502SKNJ">
    <property type="taxonomic scope" value="Eukaryota"/>
</dbReference>
<organism evidence="2 3">
    <name type="scientific">Erythranthe guttata</name>
    <name type="common">Yellow monkey flower</name>
    <name type="synonym">Mimulus guttatus</name>
    <dbReference type="NCBI Taxonomy" id="4155"/>
    <lineage>
        <taxon>Eukaryota</taxon>
        <taxon>Viridiplantae</taxon>
        <taxon>Streptophyta</taxon>
        <taxon>Embryophyta</taxon>
        <taxon>Tracheophyta</taxon>
        <taxon>Spermatophyta</taxon>
        <taxon>Magnoliopsida</taxon>
        <taxon>eudicotyledons</taxon>
        <taxon>Gunneridae</taxon>
        <taxon>Pentapetalae</taxon>
        <taxon>asterids</taxon>
        <taxon>lamiids</taxon>
        <taxon>Lamiales</taxon>
        <taxon>Phrymaceae</taxon>
        <taxon>Erythranthe</taxon>
    </lineage>
</organism>
<evidence type="ECO:0000259" key="1">
    <source>
        <dbReference type="SMART" id="SM00743"/>
    </source>
</evidence>